<evidence type="ECO:0000256" key="3">
    <source>
        <dbReference type="ARBA" id="ARBA00022679"/>
    </source>
</evidence>
<dbReference type="NCBIfam" id="NF006618">
    <property type="entry name" value="PRK09185.1"/>
    <property type="match status" value="1"/>
</dbReference>
<evidence type="ECO:0000259" key="5">
    <source>
        <dbReference type="PROSITE" id="PS52004"/>
    </source>
</evidence>
<comment type="caution">
    <text evidence="6">The sequence shown here is derived from an EMBL/GenBank/DDBJ whole genome shotgun (WGS) entry which is preliminary data.</text>
</comment>
<dbReference type="Pfam" id="PF02801">
    <property type="entry name" value="Ketoacyl-synt_C"/>
    <property type="match status" value="1"/>
</dbReference>
<dbReference type="InterPro" id="IPR014030">
    <property type="entry name" value="Ketoacyl_synth_N"/>
</dbReference>
<gene>
    <name evidence="6" type="ORF">B9G39_20695</name>
</gene>
<comment type="pathway">
    <text evidence="1">Lipid metabolism; fatty acid biosynthesis.</text>
</comment>
<dbReference type="InterPro" id="IPR000794">
    <property type="entry name" value="Beta-ketoacyl_synthase"/>
</dbReference>
<organism evidence="6 7">
    <name type="scientific">Zooshikella ganghwensis</name>
    <dbReference type="NCBI Taxonomy" id="202772"/>
    <lineage>
        <taxon>Bacteria</taxon>
        <taxon>Pseudomonadati</taxon>
        <taxon>Pseudomonadota</taxon>
        <taxon>Gammaproteobacteria</taxon>
        <taxon>Oceanospirillales</taxon>
        <taxon>Zooshikellaceae</taxon>
        <taxon>Zooshikella</taxon>
    </lineage>
</organism>
<dbReference type="GO" id="GO:0004315">
    <property type="term" value="F:3-oxoacyl-[acyl-carrier-protein] synthase activity"/>
    <property type="evidence" value="ECO:0007669"/>
    <property type="project" value="InterPro"/>
</dbReference>
<keyword evidence="3 4" id="KW-0808">Transferase</keyword>
<keyword evidence="7" id="KW-1185">Reference proteome</keyword>
<name>A0A4P9VQ77_9GAMM</name>
<dbReference type="Pfam" id="PF00109">
    <property type="entry name" value="ketoacyl-synt"/>
    <property type="match status" value="1"/>
</dbReference>
<accession>A0A4P9VQ77</accession>
<evidence type="ECO:0000256" key="4">
    <source>
        <dbReference type="RuleBase" id="RU003694"/>
    </source>
</evidence>
<evidence type="ECO:0000256" key="2">
    <source>
        <dbReference type="ARBA" id="ARBA00008467"/>
    </source>
</evidence>
<dbReference type="GO" id="GO:0005829">
    <property type="term" value="C:cytosol"/>
    <property type="evidence" value="ECO:0007669"/>
    <property type="project" value="TreeGrafter"/>
</dbReference>
<evidence type="ECO:0000313" key="7">
    <source>
        <dbReference type="Proteomes" id="UP000257039"/>
    </source>
</evidence>
<evidence type="ECO:0000313" key="6">
    <source>
        <dbReference type="EMBL" id="RDH45675.1"/>
    </source>
</evidence>
<dbReference type="PANTHER" id="PTHR11712">
    <property type="entry name" value="POLYKETIDE SYNTHASE-RELATED"/>
    <property type="match status" value="1"/>
</dbReference>
<feature type="domain" description="Ketosynthase family 3 (KS3)" evidence="5">
    <location>
        <begin position="1"/>
        <end position="395"/>
    </location>
</feature>
<sequence>MSSSQFGLTAVGMTCSLGSDLSQIAARLFSGWQQGIKPSCQFTPDKEIAVAAVNDVLPAIELADKQYHCRNSQLLQAAILQIADQVAELCQRYGADRIGVVVGSSTAGVWEVEKAVACYQQTNKLPDVFHYTQQEMGSVAAFVAQSLSLSGIAYTVSTACSSSANVFASAQQLIKSNMCDAVIVGGADSLCQLTVNGFMSLESVAKGVCNPFSLNRSGITLGEGAALMVMEHEPAEINFLGAGAASDAHHISAPHPEGDGAKLAIKRALQNAEIDATDVDYVNLHGTGTQQNDAMESLAMQAIFSQGVPASSTKGMTGHTLGAAGAIEAAICWLTLSKSYNPKRLLPPHLWDHCLDPQLPTLALVKANTSLNSLNVAMSNSFAFGGNNVSLLFGVS</sequence>
<dbReference type="SMART" id="SM00825">
    <property type="entry name" value="PKS_KS"/>
    <property type="match status" value="1"/>
</dbReference>
<comment type="similarity">
    <text evidence="2 4">Belongs to the thiolase-like superfamily. Beta-ketoacyl-ACP synthases family.</text>
</comment>
<dbReference type="InterPro" id="IPR014031">
    <property type="entry name" value="Ketoacyl_synth_C"/>
</dbReference>
<dbReference type="AlphaFoldDB" id="A0A4P9VQ77"/>
<dbReference type="PROSITE" id="PS00606">
    <property type="entry name" value="KS3_1"/>
    <property type="match status" value="1"/>
</dbReference>
<dbReference type="InterPro" id="IPR016039">
    <property type="entry name" value="Thiolase-like"/>
</dbReference>
<dbReference type="GO" id="GO:0006633">
    <property type="term" value="P:fatty acid biosynthetic process"/>
    <property type="evidence" value="ECO:0007669"/>
    <property type="project" value="UniProtKB-UniPathway"/>
</dbReference>
<proteinExistence type="inferred from homology"/>
<dbReference type="PANTHER" id="PTHR11712:SF320">
    <property type="entry name" value="BETA-KETOACYL SYNTHASE"/>
    <property type="match status" value="1"/>
</dbReference>
<dbReference type="RefSeq" id="WP_094788604.1">
    <property type="nucleotide sequence ID" value="NZ_NDXW01000001.1"/>
</dbReference>
<dbReference type="Gene3D" id="3.40.47.10">
    <property type="match status" value="1"/>
</dbReference>
<dbReference type="EMBL" id="NDXW01000001">
    <property type="protein sequence ID" value="RDH45675.1"/>
    <property type="molecule type" value="Genomic_DNA"/>
</dbReference>
<dbReference type="PROSITE" id="PS52004">
    <property type="entry name" value="KS3_2"/>
    <property type="match status" value="1"/>
</dbReference>
<protein>
    <submittedName>
        <fullName evidence="6">Beta-ketoacyl-ACP synthase</fullName>
    </submittedName>
</protein>
<dbReference type="InterPro" id="IPR018201">
    <property type="entry name" value="Ketoacyl_synth_AS"/>
</dbReference>
<dbReference type="InterPro" id="IPR020841">
    <property type="entry name" value="PKS_Beta-ketoAc_synthase_dom"/>
</dbReference>
<dbReference type="SUPFAM" id="SSF53901">
    <property type="entry name" value="Thiolase-like"/>
    <property type="match status" value="2"/>
</dbReference>
<evidence type="ECO:0000256" key="1">
    <source>
        <dbReference type="ARBA" id="ARBA00005194"/>
    </source>
</evidence>
<dbReference type="Proteomes" id="UP000257039">
    <property type="component" value="Unassembled WGS sequence"/>
</dbReference>
<reference evidence="6 7" key="1">
    <citation type="submission" date="2017-04" db="EMBL/GenBank/DDBJ databases">
        <title>Draft genome sequence of Zooshikella ganghwensis VG4 isolated from Red Sea sediments.</title>
        <authorList>
            <person name="Rehman Z."/>
            <person name="Alam I."/>
            <person name="Kamau A."/>
            <person name="Bajic V."/>
            <person name="Leiknes T."/>
        </authorList>
    </citation>
    <scope>NUCLEOTIDE SEQUENCE [LARGE SCALE GENOMIC DNA]</scope>
    <source>
        <strain evidence="6 7">VG4</strain>
    </source>
</reference>
<dbReference type="CDD" id="cd00834">
    <property type="entry name" value="KAS_I_II"/>
    <property type="match status" value="1"/>
</dbReference>
<dbReference type="UniPathway" id="UPA00094"/>